<dbReference type="EMBL" id="LAZR01000049">
    <property type="protein sequence ID" value="KKN99066.1"/>
    <property type="molecule type" value="Genomic_DNA"/>
</dbReference>
<dbReference type="AlphaFoldDB" id="A0A0F9XIM2"/>
<evidence type="ECO:0000313" key="1">
    <source>
        <dbReference type="EMBL" id="KKN99066.1"/>
    </source>
</evidence>
<accession>A0A0F9XIM2</accession>
<organism evidence="1">
    <name type="scientific">marine sediment metagenome</name>
    <dbReference type="NCBI Taxonomy" id="412755"/>
    <lineage>
        <taxon>unclassified sequences</taxon>
        <taxon>metagenomes</taxon>
        <taxon>ecological metagenomes</taxon>
    </lineage>
</organism>
<gene>
    <name evidence="1" type="ORF">LCGC14_0143130</name>
</gene>
<name>A0A0F9XIM2_9ZZZZ</name>
<comment type="caution">
    <text evidence="1">The sequence shown here is derived from an EMBL/GenBank/DDBJ whole genome shotgun (WGS) entry which is preliminary data.</text>
</comment>
<proteinExistence type="predicted"/>
<sequence>MSRREKKEVVVLGVVGGGYGYNFLHGKDGEWAKDHKIPRSEHCVPVKGGKRFKGDSQTQKRCGNGTMGFSIRRRGQSDVHMEQGLDGQWKKKRGTLIRPRSARTTASRISRRIDGSACGLVSSGEIHDALRDPKVVRAHRELAWINNQPRRRMSRRERRERELRVSHLKLIINNP</sequence>
<protein>
    <submittedName>
        <fullName evidence="1">Uncharacterized protein</fullName>
    </submittedName>
</protein>
<reference evidence="1" key="1">
    <citation type="journal article" date="2015" name="Nature">
        <title>Complex archaea that bridge the gap between prokaryotes and eukaryotes.</title>
        <authorList>
            <person name="Spang A."/>
            <person name="Saw J.H."/>
            <person name="Jorgensen S.L."/>
            <person name="Zaremba-Niedzwiedzka K."/>
            <person name="Martijn J."/>
            <person name="Lind A.E."/>
            <person name="van Eijk R."/>
            <person name="Schleper C."/>
            <person name="Guy L."/>
            <person name="Ettema T.J."/>
        </authorList>
    </citation>
    <scope>NUCLEOTIDE SEQUENCE</scope>
</reference>